<feature type="transmembrane region" description="Helical" evidence="9">
    <location>
        <begin position="253"/>
        <end position="274"/>
    </location>
</feature>
<dbReference type="PANTHER" id="PTHR45695">
    <property type="entry name" value="LEUCOKININ RECEPTOR-RELATED"/>
    <property type="match status" value="1"/>
</dbReference>
<feature type="transmembrane region" description="Helical" evidence="9">
    <location>
        <begin position="115"/>
        <end position="136"/>
    </location>
</feature>
<comment type="similarity">
    <text evidence="2">Belongs to the G-protein coupled receptor 1 family.</text>
</comment>
<dbReference type="Gene3D" id="1.20.1070.10">
    <property type="entry name" value="Rhodopsin 7-helix transmembrane proteins"/>
    <property type="match status" value="1"/>
</dbReference>
<evidence type="ECO:0000256" key="5">
    <source>
        <dbReference type="ARBA" id="ARBA00023040"/>
    </source>
</evidence>
<evidence type="ECO:0000259" key="10">
    <source>
        <dbReference type="PROSITE" id="PS50262"/>
    </source>
</evidence>
<dbReference type="EMBL" id="RCHS01001178">
    <property type="protein sequence ID" value="RMX54857.1"/>
    <property type="molecule type" value="Genomic_DNA"/>
</dbReference>
<dbReference type="SMART" id="SM01381">
    <property type="entry name" value="7TM_GPCR_Srsx"/>
    <property type="match status" value="1"/>
</dbReference>
<dbReference type="GO" id="GO:0004983">
    <property type="term" value="F:neuropeptide Y receptor activity"/>
    <property type="evidence" value="ECO:0007669"/>
    <property type="project" value="InterPro"/>
</dbReference>
<keyword evidence="8" id="KW-0807">Transducer</keyword>
<evidence type="ECO:0000256" key="4">
    <source>
        <dbReference type="ARBA" id="ARBA00022989"/>
    </source>
</evidence>
<dbReference type="STRING" id="46731.A0A3M6UME8"/>
<proteinExistence type="inferred from homology"/>
<comment type="subcellular location">
    <subcellularLocation>
        <location evidence="1">Membrane</location>
        <topology evidence="1">Multi-pass membrane protein</topology>
    </subcellularLocation>
</comment>
<evidence type="ECO:0000256" key="7">
    <source>
        <dbReference type="ARBA" id="ARBA00023170"/>
    </source>
</evidence>
<dbReference type="InterPro" id="IPR017452">
    <property type="entry name" value="GPCR_Rhodpsn_7TM"/>
</dbReference>
<feature type="transmembrane region" description="Helical" evidence="9">
    <location>
        <begin position="286"/>
        <end position="309"/>
    </location>
</feature>
<dbReference type="PROSITE" id="PS50262">
    <property type="entry name" value="G_PROTEIN_RECEP_F1_2"/>
    <property type="match status" value="1"/>
</dbReference>
<evidence type="ECO:0000256" key="3">
    <source>
        <dbReference type="ARBA" id="ARBA00022692"/>
    </source>
</evidence>
<dbReference type="Proteomes" id="UP000275408">
    <property type="component" value="Unassembled WGS sequence"/>
</dbReference>
<evidence type="ECO:0000313" key="11">
    <source>
        <dbReference type="EMBL" id="RMX54857.1"/>
    </source>
</evidence>
<dbReference type="PRINTS" id="PR01012">
    <property type="entry name" value="NRPEPTIDEYR"/>
</dbReference>
<dbReference type="PANTHER" id="PTHR45695:SF9">
    <property type="entry name" value="LEUCOKININ RECEPTOR"/>
    <property type="match status" value="1"/>
</dbReference>
<evidence type="ECO:0000256" key="8">
    <source>
        <dbReference type="ARBA" id="ARBA00023224"/>
    </source>
</evidence>
<feature type="domain" description="G-protein coupled receptors family 1 profile" evidence="10">
    <location>
        <begin position="56"/>
        <end position="306"/>
    </location>
</feature>
<organism evidence="11 12">
    <name type="scientific">Pocillopora damicornis</name>
    <name type="common">Cauliflower coral</name>
    <name type="synonym">Millepora damicornis</name>
    <dbReference type="NCBI Taxonomy" id="46731"/>
    <lineage>
        <taxon>Eukaryota</taxon>
        <taxon>Metazoa</taxon>
        <taxon>Cnidaria</taxon>
        <taxon>Anthozoa</taxon>
        <taxon>Hexacorallia</taxon>
        <taxon>Scleractinia</taxon>
        <taxon>Astrocoeniina</taxon>
        <taxon>Pocilloporidae</taxon>
        <taxon>Pocillopora</taxon>
    </lineage>
</organism>
<evidence type="ECO:0000256" key="9">
    <source>
        <dbReference type="SAM" id="Phobius"/>
    </source>
</evidence>
<dbReference type="PRINTS" id="PR00237">
    <property type="entry name" value="GPCRRHODOPSN"/>
</dbReference>
<dbReference type="GO" id="GO:0005886">
    <property type="term" value="C:plasma membrane"/>
    <property type="evidence" value="ECO:0007669"/>
    <property type="project" value="TreeGrafter"/>
</dbReference>
<feature type="transmembrane region" description="Helical" evidence="9">
    <location>
        <begin position="201"/>
        <end position="225"/>
    </location>
</feature>
<evidence type="ECO:0000256" key="6">
    <source>
        <dbReference type="ARBA" id="ARBA00023136"/>
    </source>
</evidence>
<evidence type="ECO:0000256" key="2">
    <source>
        <dbReference type="ARBA" id="ARBA00010663"/>
    </source>
</evidence>
<reference evidence="11 12" key="1">
    <citation type="journal article" date="2018" name="Sci. Rep.">
        <title>Comparative analysis of the Pocillopora damicornis genome highlights role of immune system in coral evolution.</title>
        <authorList>
            <person name="Cunning R."/>
            <person name="Bay R.A."/>
            <person name="Gillette P."/>
            <person name="Baker A.C."/>
            <person name="Traylor-Knowles N."/>
        </authorList>
    </citation>
    <scope>NUCLEOTIDE SEQUENCE [LARGE SCALE GENOMIC DNA]</scope>
    <source>
        <strain evidence="11">RSMAS</strain>
        <tissue evidence="11">Whole animal</tissue>
    </source>
</reference>
<name>A0A3M6UME8_POCDA</name>
<keyword evidence="4 9" id="KW-1133">Transmembrane helix</keyword>
<dbReference type="AlphaFoldDB" id="A0A3M6UME8"/>
<protein>
    <recommendedName>
        <fullName evidence="10">G-protein coupled receptors family 1 profile domain-containing protein</fullName>
    </recommendedName>
</protein>
<evidence type="ECO:0000256" key="1">
    <source>
        <dbReference type="ARBA" id="ARBA00004141"/>
    </source>
</evidence>
<keyword evidence="5" id="KW-0297">G-protein coupled receptor</keyword>
<dbReference type="InterPro" id="IPR000276">
    <property type="entry name" value="GPCR_Rhodpsn"/>
</dbReference>
<dbReference type="InterPro" id="IPR000611">
    <property type="entry name" value="NPY_rcpt"/>
</dbReference>
<gene>
    <name evidence="11" type="ORF">pdam_00011158</name>
</gene>
<feature type="transmembrane region" description="Helical" evidence="9">
    <location>
        <begin position="157"/>
        <end position="177"/>
    </location>
</feature>
<feature type="transmembrane region" description="Helical" evidence="9">
    <location>
        <begin position="40"/>
        <end position="61"/>
    </location>
</feature>
<keyword evidence="6 9" id="KW-0472">Membrane</keyword>
<keyword evidence="7" id="KW-0675">Receptor</keyword>
<evidence type="ECO:0000313" key="12">
    <source>
        <dbReference type="Proteomes" id="UP000275408"/>
    </source>
</evidence>
<sequence>MLIPFAMAFQEHAIANESAVVTFNVTKSRSFSTESFSFKVFKLFCYSLVFVLGVLGNVLVFRMVMKRRKLRTVSNLFICNLAAADIAVLTVNLPFRLAYQENSYIWPFGAVLCKTIPTLAYVFITASSMTLVLMTIDQYRAIVKPLGRRFTVKTTKFAIMLIWTFSVLIALPFNFALRVVKRRDSQPVCTDTWPSDKFEQFYFLSLFVVQFVIPMTIIVCCYTLICGHLNSKTRLDHLTCTSTRQRSDRNKKVIKMLVVIAAVYALFTLPYHVTWLLSVFGYPNSVAKKLCVLLVIATSAAHPIIYGTLNQEFNKGFKAFFRCLRQKENDEYRLDSTIATRRLVGTTTRTDHVKWRDIHKRKQTEEDEEVEKQLVTCV</sequence>
<dbReference type="Pfam" id="PF00001">
    <property type="entry name" value="7tm_1"/>
    <property type="match status" value="1"/>
</dbReference>
<comment type="caution">
    <text evidence="11">The sequence shown here is derived from an EMBL/GenBank/DDBJ whole genome shotgun (WGS) entry which is preliminary data.</text>
</comment>
<dbReference type="OrthoDB" id="9046662at2759"/>
<dbReference type="CDD" id="cd00637">
    <property type="entry name" value="7tm_classA_rhodopsin-like"/>
    <property type="match status" value="1"/>
</dbReference>
<feature type="transmembrane region" description="Helical" evidence="9">
    <location>
        <begin position="73"/>
        <end position="95"/>
    </location>
</feature>
<dbReference type="SUPFAM" id="SSF81321">
    <property type="entry name" value="Family A G protein-coupled receptor-like"/>
    <property type="match status" value="1"/>
</dbReference>
<keyword evidence="3 9" id="KW-0812">Transmembrane</keyword>
<keyword evidence="12" id="KW-1185">Reference proteome</keyword>
<accession>A0A3M6UME8</accession>